<comment type="caution">
    <text evidence="16">The sequence shown here is derived from an EMBL/GenBank/DDBJ whole genome shotgun (WGS) entry which is preliminary data.</text>
</comment>
<dbReference type="FunFam" id="2.40.440.10:FF:000005">
    <property type="entry name" value="L,D-transpeptidase 2"/>
    <property type="match status" value="1"/>
</dbReference>
<dbReference type="GO" id="GO:0008360">
    <property type="term" value="P:regulation of cell shape"/>
    <property type="evidence" value="ECO:0007669"/>
    <property type="project" value="UniProtKB-UniRule"/>
</dbReference>
<dbReference type="PANTHER" id="PTHR30582">
    <property type="entry name" value="L,D-TRANSPEPTIDASE"/>
    <property type="match status" value="1"/>
</dbReference>
<keyword evidence="8" id="KW-0564">Palmitate</keyword>
<evidence type="ECO:0000313" key="16">
    <source>
        <dbReference type="EMBL" id="OHV32170.1"/>
    </source>
</evidence>
<dbReference type="PANTHER" id="PTHR30582:SF2">
    <property type="entry name" value="L,D-TRANSPEPTIDASE YCIB-RELATED"/>
    <property type="match status" value="1"/>
</dbReference>
<accession>A0A1S1QDX4</accession>
<dbReference type="PROSITE" id="PS52029">
    <property type="entry name" value="LD_TPASE"/>
    <property type="match status" value="1"/>
</dbReference>
<dbReference type="Gene3D" id="2.60.40.3780">
    <property type="match status" value="1"/>
</dbReference>
<comment type="pathway">
    <text evidence="12">Glycan biosynthesis.</text>
</comment>
<keyword evidence="9" id="KW-0449">Lipoprotein</keyword>
<dbReference type="GO" id="GO:0016746">
    <property type="term" value="F:acyltransferase activity"/>
    <property type="evidence" value="ECO:0007669"/>
    <property type="project" value="UniProtKB-KW"/>
</dbReference>
<evidence type="ECO:0000256" key="6">
    <source>
        <dbReference type="ARBA" id="ARBA00022984"/>
    </source>
</evidence>
<dbReference type="CDD" id="cd16913">
    <property type="entry name" value="YkuD_like"/>
    <property type="match status" value="1"/>
</dbReference>
<name>A0A1S1QDX4_9ACTN</name>
<evidence type="ECO:0000256" key="7">
    <source>
        <dbReference type="ARBA" id="ARBA00023136"/>
    </source>
</evidence>
<dbReference type="GO" id="GO:0071555">
    <property type="term" value="P:cell wall organization"/>
    <property type="evidence" value="ECO:0007669"/>
    <property type="project" value="UniProtKB-UniRule"/>
</dbReference>
<dbReference type="Pfam" id="PF03734">
    <property type="entry name" value="YkuD"/>
    <property type="match status" value="1"/>
</dbReference>
<feature type="region of interest" description="Disordered" evidence="14">
    <location>
        <begin position="1"/>
        <end position="44"/>
    </location>
</feature>
<keyword evidence="3" id="KW-0808">Transferase</keyword>
<feature type="domain" description="L,D-TPase catalytic" evidence="15">
    <location>
        <begin position="297"/>
        <end position="422"/>
    </location>
</feature>
<dbReference type="EMBL" id="MAXA01000158">
    <property type="protein sequence ID" value="OHV32170.1"/>
    <property type="molecule type" value="Genomic_DNA"/>
</dbReference>
<dbReference type="GO" id="GO:0005576">
    <property type="term" value="C:extracellular region"/>
    <property type="evidence" value="ECO:0007669"/>
    <property type="project" value="TreeGrafter"/>
</dbReference>
<dbReference type="RefSeq" id="WP_071062517.1">
    <property type="nucleotide sequence ID" value="NZ_MAXA01000158.1"/>
</dbReference>
<gene>
    <name evidence="16" type="ORF">BBK14_15850</name>
</gene>
<dbReference type="InterPro" id="IPR050979">
    <property type="entry name" value="LD-transpeptidase"/>
</dbReference>
<evidence type="ECO:0000313" key="17">
    <source>
        <dbReference type="Proteomes" id="UP000179769"/>
    </source>
</evidence>
<dbReference type="OrthoDB" id="5242354at2"/>
<evidence type="ECO:0000256" key="11">
    <source>
        <dbReference type="ARBA" id="ARBA00023316"/>
    </source>
</evidence>
<dbReference type="Gene3D" id="2.60.40.3710">
    <property type="match status" value="1"/>
</dbReference>
<dbReference type="CDD" id="cd13432">
    <property type="entry name" value="LDT_IgD_like_2"/>
    <property type="match status" value="1"/>
</dbReference>
<dbReference type="AlphaFoldDB" id="A0A1S1QDX4"/>
<dbReference type="SUPFAM" id="SSF141523">
    <property type="entry name" value="L,D-transpeptidase catalytic domain-like"/>
    <property type="match status" value="1"/>
</dbReference>
<keyword evidence="11 13" id="KW-0961">Cell wall biogenesis/degradation</keyword>
<dbReference type="Gene3D" id="2.40.440.10">
    <property type="entry name" value="L,D-transpeptidase catalytic domain-like"/>
    <property type="match status" value="1"/>
</dbReference>
<keyword evidence="2" id="KW-1003">Cell membrane</keyword>
<dbReference type="GO" id="GO:0071972">
    <property type="term" value="F:peptidoglycan L,D-transpeptidase activity"/>
    <property type="evidence" value="ECO:0007669"/>
    <property type="project" value="TreeGrafter"/>
</dbReference>
<evidence type="ECO:0000259" key="15">
    <source>
        <dbReference type="PROSITE" id="PS52029"/>
    </source>
</evidence>
<dbReference type="Proteomes" id="UP000179769">
    <property type="component" value="Unassembled WGS sequence"/>
</dbReference>
<dbReference type="Pfam" id="PF17964">
    <property type="entry name" value="Big_10"/>
    <property type="match status" value="1"/>
</dbReference>
<keyword evidence="17" id="KW-1185">Reference proteome</keyword>
<evidence type="ECO:0000256" key="8">
    <source>
        <dbReference type="ARBA" id="ARBA00023139"/>
    </source>
</evidence>
<evidence type="ECO:0000256" key="13">
    <source>
        <dbReference type="PROSITE-ProRule" id="PRU01373"/>
    </source>
</evidence>
<feature type="compositionally biased region" description="Basic and acidic residues" evidence="14">
    <location>
        <begin position="23"/>
        <end position="32"/>
    </location>
</feature>
<evidence type="ECO:0000256" key="5">
    <source>
        <dbReference type="ARBA" id="ARBA00022960"/>
    </source>
</evidence>
<feature type="active site" description="Nucleophile" evidence="13">
    <location>
        <position position="398"/>
    </location>
</feature>
<protein>
    <recommendedName>
        <fullName evidence="15">L,D-TPase catalytic domain-containing protein</fullName>
    </recommendedName>
</protein>
<keyword evidence="7" id="KW-0472">Membrane</keyword>
<dbReference type="InterPro" id="IPR038063">
    <property type="entry name" value="Transpep_catalytic_dom"/>
</dbReference>
<feature type="active site" description="Proton donor/acceptor" evidence="13">
    <location>
        <position position="380"/>
    </location>
</feature>
<evidence type="ECO:0000256" key="14">
    <source>
        <dbReference type="SAM" id="MobiDB-lite"/>
    </source>
</evidence>
<proteinExistence type="predicted"/>
<evidence type="ECO:0000256" key="2">
    <source>
        <dbReference type="ARBA" id="ARBA00022475"/>
    </source>
</evidence>
<dbReference type="UniPathway" id="UPA00219"/>
<keyword evidence="4" id="KW-0732">Signal</keyword>
<organism evidence="16 17">
    <name type="scientific">Parafrankia soli</name>
    <dbReference type="NCBI Taxonomy" id="2599596"/>
    <lineage>
        <taxon>Bacteria</taxon>
        <taxon>Bacillati</taxon>
        <taxon>Actinomycetota</taxon>
        <taxon>Actinomycetes</taxon>
        <taxon>Frankiales</taxon>
        <taxon>Frankiaceae</taxon>
        <taxon>Parafrankia</taxon>
    </lineage>
</organism>
<evidence type="ECO:0000256" key="9">
    <source>
        <dbReference type="ARBA" id="ARBA00023288"/>
    </source>
</evidence>
<keyword evidence="5 13" id="KW-0133">Cell shape</keyword>
<comment type="pathway">
    <text evidence="1 13">Cell wall biogenesis; peptidoglycan biosynthesis.</text>
</comment>
<dbReference type="InterPro" id="IPR005490">
    <property type="entry name" value="LD_TPept_cat_dom"/>
</dbReference>
<keyword evidence="10" id="KW-0012">Acyltransferase</keyword>
<evidence type="ECO:0000256" key="10">
    <source>
        <dbReference type="ARBA" id="ARBA00023315"/>
    </source>
</evidence>
<reference evidence="17" key="1">
    <citation type="submission" date="2016-07" db="EMBL/GenBank/DDBJ databases">
        <title>Frankia sp. NRRL B-16219 Genome sequencing.</title>
        <authorList>
            <person name="Ghodhbane-Gtari F."/>
            <person name="Swanson E."/>
            <person name="Gueddou A."/>
            <person name="Louati M."/>
            <person name="Nouioui I."/>
            <person name="Hezbri K."/>
            <person name="Abebe-Akele F."/>
            <person name="Simpson S."/>
            <person name="Morris K."/>
            <person name="Thomas K."/>
            <person name="Gtari M."/>
            <person name="Tisa L.S."/>
        </authorList>
    </citation>
    <scope>NUCLEOTIDE SEQUENCE [LARGE SCALE GENOMIC DNA]</scope>
    <source>
        <strain evidence="17">NRRL B-16219</strain>
    </source>
</reference>
<evidence type="ECO:0000256" key="1">
    <source>
        <dbReference type="ARBA" id="ARBA00004752"/>
    </source>
</evidence>
<dbReference type="InterPro" id="IPR041280">
    <property type="entry name" value="Big_10"/>
</dbReference>
<sequence length="475" mass="49512">MSRSMMSLIRAPRGAVPSGSGSDQDRASDRRCSPATRRPLVRRRSEAVRPAGIIRSRLAAASGVLAAAVVLASCSSGGGGGAGPAQNEPPRPAVPTVTVTPADGAAGIALTESIVVKSNAPLASVTVARGASPTEKTDPGTLEGTFSADRRTWTSAGGLFSDTRYDIQAATAPVQGLDGTRNITSSFTTGVPDKAFKVSWEPVAGQTVGVGAPISLTFSAPVKDRAAVQSRLAVNADPPVLGAWNWMSDRMAVWRPQQYWAPGTKVHVEANLAGFDSGTGWIGVKDRSMDFAIGAAQISKVDAATHVMQVFQNDQLVRTMPISGGKPGFLTMEGPHNVLGKAPMVIMDSATVGVPKGHPEYYYEEVQWAVHYTSGGQYVHSAPWSVASQGRANVSHGCVNASPADAQWFYNFSQFGDIIDISNTGRPADTRQLGNEWSVPWDIWKAGSALPVDQPAASGALAGAAPGVGLPAGRT</sequence>
<keyword evidence="6 13" id="KW-0573">Peptidoglycan synthesis</keyword>
<evidence type="ECO:0000256" key="4">
    <source>
        <dbReference type="ARBA" id="ARBA00022729"/>
    </source>
</evidence>
<dbReference type="GO" id="GO:0018104">
    <property type="term" value="P:peptidoglycan-protein cross-linking"/>
    <property type="evidence" value="ECO:0007669"/>
    <property type="project" value="TreeGrafter"/>
</dbReference>
<evidence type="ECO:0000256" key="3">
    <source>
        <dbReference type="ARBA" id="ARBA00022679"/>
    </source>
</evidence>
<evidence type="ECO:0000256" key="12">
    <source>
        <dbReference type="ARBA" id="ARBA00060592"/>
    </source>
</evidence>